<keyword evidence="2" id="KW-1185">Reference proteome</keyword>
<comment type="caution">
    <text evidence="1">The sequence shown here is derived from an EMBL/GenBank/DDBJ whole genome shotgun (WGS) entry which is preliminary data.</text>
</comment>
<sequence length="131" mass="14644">MSLQLMRNTTFPYASRISNRSFIAYQRSTIRLTHALNPTEGCSRSDTYAFMRAVNTLGVCDRGHGRSLTVCQILKALASDAWWESLPIIHVDLFPSHFLADLAHTVTHPLLALVQVLEIPPSALPLMKVLQ</sequence>
<evidence type="ECO:0000313" key="1">
    <source>
        <dbReference type="EMBL" id="KAA1089264.1"/>
    </source>
</evidence>
<accession>A0A5B0NL95</accession>
<proteinExistence type="predicted"/>
<gene>
    <name evidence="1" type="ORF">PGT21_012036</name>
</gene>
<protein>
    <submittedName>
        <fullName evidence="1">Uncharacterized protein</fullName>
    </submittedName>
</protein>
<dbReference type="AlphaFoldDB" id="A0A5B0NL95"/>
<dbReference type="Proteomes" id="UP000324748">
    <property type="component" value="Unassembled WGS sequence"/>
</dbReference>
<name>A0A5B0NL95_PUCGR</name>
<evidence type="ECO:0000313" key="2">
    <source>
        <dbReference type="Proteomes" id="UP000324748"/>
    </source>
</evidence>
<reference evidence="1 2" key="1">
    <citation type="submission" date="2019-05" db="EMBL/GenBank/DDBJ databases">
        <title>Emergence of the Ug99 lineage of the wheat stem rust pathogen through somatic hybridization.</title>
        <authorList>
            <person name="Li F."/>
            <person name="Upadhyaya N.M."/>
            <person name="Sperschneider J."/>
            <person name="Matny O."/>
            <person name="Nguyen-Phuc H."/>
            <person name="Mago R."/>
            <person name="Raley C."/>
            <person name="Miller M.E."/>
            <person name="Silverstein K.A.T."/>
            <person name="Henningsen E."/>
            <person name="Hirsch C.D."/>
            <person name="Visser B."/>
            <person name="Pretorius Z.A."/>
            <person name="Steffenson B.J."/>
            <person name="Schwessinger B."/>
            <person name="Dodds P.N."/>
            <person name="Figueroa M."/>
        </authorList>
    </citation>
    <scope>NUCLEOTIDE SEQUENCE [LARGE SCALE GENOMIC DNA]</scope>
    <source>
        <strain evidence="1">21-0</strain>
    </source>
</reference>
<dbReference type="EMBL" id="VSWC01000093">
    <property type="protein sequence ID" value="KAA1089264.1"/>
    <property type="molecule type" value="Genomic_DNA"/>
</dbReference>
<organism evidence="1 2">
    <name type="scientific">Puccinia graminis f. sp. tritici</name>
    <dbReference type="NCBI Taxonomy" id="56615"/>
    <lineage>
        <taxon>Eukaryota</taxon>
        <taxon>Fungi</taxon>
        <taxon>Dikarya</taxon>
        <taxon>Basidiomycota</taxon>
        <taxon>Pucciniomycotina</taxon>
        <taxon>Pucciniomycetes</taxon>
        <taxon>Pucciniales</taxon>
        <taxon>Pucciniaceae</taxon>
        <taxon>Puccinia</taxon>
    </lineage>
</organism>